<evidence type="ECO:0000259" key="14">
    <source>
        <dbReference type="SMART" id="SM01011"/>
    </source>
</evidence>
<dbReference type="SMART" id="SM01011">
    <property type="entry name" value="AMP_N"/>
    <property type="match status" value="1"/>
</dbReference>
<evidence type="ECO:0000256" key="3">
    <source>
        <dbReference type="ARBA" id="ARBA00008766"/>
    </source>
</evidence>
<dbReference type="InterPro" id="IPR052433">
    <property type="entry name" value="X-Pro_dipept-like"/>
</dbReference>
<dbReference type="FunFam" id="3.90.230.10:FF:000002">
    <property type="entry name" value="Xaa-Pro aminopeptidase 3"/>
    <property type="match status" value="1"/>
</dbReference>
<evidence type="ECO:0000256" key="12">
    <source>
        <dbReference type="ARBA" id="ARBA00081411"/>
    </source>
</evidence>
<dbReference type="InterPro" id="IPR036005">
    <property type="entry name" value="Creatinase/aminopeptidase-like"/>
</dbReference>
<dbReference type="AlphaFoldDB" id="A0A1G5SGV8"/>
<accession>A0A1G5SGV8</accession>
<comment type="catalytic activity">
    <reaction evidence="1">
        <text>Release of any N-terminal amino acid, including proline, that is linked to proline, even from a dipeptide or tripeptide.</text>
        <dbReference type="EC" id="3.4.11.9"/>
    </reaction>
</comment>
<dbReference type="InterPro" id="IPR000994">
    <property type="entry name" value="Pept_M24"/>
</dbReference>
<evidence type="ECO:0000256" key="4">
    <source>
        <dbReference type="ARBA" id="ARBA00012574"/>
    </source>
</evidence>
<organism evidence="15 16">
    <name type="scientific">Nitrosomonas mobilis</name>
    <dbReference type="NCBI Taxonomy" id="51642"/>
    <lineage>
        <taxon>Bacteria</taxon>
        <taxon>Pseudomonadati</taxon>
        <taxon>Pseudomonadota</taxon>
        <taxon>Betaproteobacteria</taxon>
        <taxon>Nitrosomonadales</taxon>
        <taxon>Nitrosomonadaceae</taxon>
        <taxon>Nitrosomonas</taxon>
    </lineage>
</organism>
<dbReference type="PROSITE" id="PS00491">
    <property type="entry name" value="PROLINE_PEPTIDASE"/>
    <property type="match status" value="1"/>
</dbReference>
<evidence type="ECO:0000256" key="8">
    <source>
        <dbReference type="ARBA" id="ARBA00023049"/>
    </source>
</evidence>
<dbReference type="InterPro" id="IPR029149">
    <property type="entry name" value="Creatin/AminoP/Spt16_N"/>
</dbReference>
<dbReference type="RefSeq" id="WP_090286926.1">
    <property type="nucleotide sequence ID" value="NZ_FMWO01000056.1"/>
</dbReference>
<dbReference type="InterPro" id="IPR007865">
    <property type="entry name" value="Aminopep_P_N"/>
</dbReference>
<evidence type="ECO:0000256" key="11">
    <source>
        <dbReference type="ARBA" id="ARBA00075356"/>
    </source>
</evidence>
<comment type="cofactor">
    <cofactor evidence="2">
        <name>Mn(2+)</name>
        <dbReference type="ChEBI" id="CHEBI:29035"/>
    </cofactor>
</comment>
<evidence type="ECO:0000313" key="15">
    <source>
        <dbReference type="EMBL" id="SCZ86110.1"/>
    </source>
</evidence>
<dbReference type="SUPFAM" id="SSF55920">
    <property type="entry name" value="Creatinase/aminopeptidase"/>
    <property type="match status" value="1"/>
</dbReference>
<dbReference type="EC" id="3.4.11.9" evidence="4"/>
<feature type="domain" description="Aminopeptidase P N-terminal" evidence="14">
    <location>
        <begin position="1"/>
        <end position="136"/>
    </location>
</feature>
<evidence type="ECO:0000256" key="1">
    <source>
        <dbReference type="ARBA" id="ARBA00001424"/>
    </source>
</evidence>
<dbReference type="GO" id="GO:0070006">
    <property type="term" value="F:metalloaminopeptidase activity"/>
    <property type="evidence" value="ECO:0007669"/>
    <property type="project" value="InterPro"/>
</dbReference>
<keyword evidence="6 13" id="KW-0479">Metal-binding</keyword>
<name>A0A1G5SGV8_9PROT</name>
<dbReference type="PANTHER" id="PTHR43226:SF4">
    <property type="entry name" value="XAA-PRO AMINOPEPTIDASE 3"/>
    <property type="match status" value="1"/>
</dbReference>
<evidence type="ECO:0000313" key="16">
    <source>
        <dbReference type="Proteomes" id="UP000198729"/>
    </source>
</evidence>
<dbReference type="SUPFAM" id="SSF53092">
    <property type="entry name" value="Creatinase/prolidase N-terminal domain"/>
    <property type="match status" value="1"/>
</dbReference>
<reference evidence="15 16" key="1">
    <citation type="submission" date="2016-10" db="EMBL/GenBank/DDBJ databases">
        <authorList>
            <person name="de Groot N.N."/>
        </authorList>
    </citation>
    <scope>NUCLEOTIDE SEQUENCE [LARGE SCALE GENOMIC DNA]</scope>
    <source>
        <strain evidence="15">1</strain>
    </source>
</reference>
<protein>
    <recommendedName>
        <fullName evidence="10">Xaa-Pro aminopeptidase</fullName>
        <ecNumber evidence="4">3.4.11.9</ecNumber>
    </recommendedName>
    <alternativeName>
        <fullName evidence="11">Aminopeptidase P II</fullName>
    </alternativeName>
    <alternativeName>
        <fullName evidence="12">X-Pro aminopeptidase</fullName>
    </alternativeName>
</protein>
<dbReference type="Gene3D" id="3.90.230.10">
    <property type="entry name" value="Creatinase/methionine aminopeptidase superfamily"/>
    <property type="match status" value="1"/>
</dbReference>
<dbReference type="STRING" id="51642.NSMM_480112"/>
<gene>
    <name evidence="15" type="primary">pepP</name>
    <name evidence="15" type="ORF">NSMM_480112</name>
</gene>
<evidence type="ECO:0000256" key="5">
    <source>
        <dbReference type="ARBA" id="ARBA00022670"/>
    </source>
</evidence>
<dbReference type="PANTHER" id="PTHR43226">
    <property type="entry name" value="XAA-PRO AMINOPEPTIDASE 3"/>
    <property type="match status" value="1"/>
</dbReference>
<evidence type="ECO:0000256" key="2">
    <source>
        <dbReference type="ARBA" id="ARBA00001936"/>
    </source>
</evidence>
<dbReference type="Pfam" id="PF00557">
    <property type="entry name" value="Peptidase_M24"/>
    <property type="match status" value="1"/>
</dbReference>
<evidence type="ECO:0000256" key="6">
    <source>
        <dbReference type="ARBA" id="ARBA00022723"/>
    </source>
</evidence>
<dbReference type="CDD" id="cd01087">
    <property type="entry name" value="Prolidase"/>
    <property type="match status" value="1"/>
</dbReference>
<dbReference type="OrthoDB" id="9806388at2"/>
<proteinExistence type="inferred from homology"/>
<keyword evidence="16" id="KW-1185">Reference proteome</keyword>
<dbReference type="EMBL" id="FMWO01000056">
    <property type="protein sequence ID" value="SCZ86110.1"/>
    <property type="molecule type" value="Genomic_DNA"/>
</dbReference>
<keyword evidence="7 15" id="KW-0378">Hydrolase</keyword>
<keyword evidence="15" id="KW-0031">Aminopeptidase</keyword>
<dbReference type="InterPro" id="IPR001131">
    <property type="entry name" value="Peptidase_M24B_aminopep-P_CS"/>
</dbReference>
<dbReference type="GO" id="GO:0030145">
    <property type="term" value="F:manganese ion binding"/>
    <property type="evidence" value="ECO:0007669"/>
    <property type="project" value="InterPro"/>
</dbReference>
<sequence>MQTQVFVDRRHRLLSQMKQGVAIIATAPEKIRNRDVGYPYRFDSYFYYLTGFREPEAVLVLINGGDDTDTRQILLCRDKDTERELWEGFRHGLAVARAQYQFDESYAINRLDELMPDFLANQPVIFYALGHEAAWDQRVVGWINQVRTQARKGVAAPSEIQDIRSLLDEMRLIKDESELTLMRAAAKISTDAHKRAMQATLPGKYEYEIEAELLYDFRRQGAQSVAYSSIVAGGANACVLHYVDNNARLQSGDLLLIDAGCELDGYAADITRTFPVNGQYTAVQRDVYELVLASQVAAIDQVKPENDWDAPHQAALRILCQGFLDLGLCQGSVDGVIETQDYKRFYMHRTGHWLGLDVHDAGEYKQDGQWRGLIPGMTLTIEPGCYIRPAENVPEHFWNIGIRIEDDVAVTASGCEILTQAAPKSVAAIEELMRCRTIIGK</sequence>
<comment type="similarity">
    <text evidence="3 13">Belongs to the peptidase M24B family.</text>
</comment>
<evidence type="ECO:0000256" key="13">
    <source>
        <dbReference type="RuleBase" id="RU000590"/>
    </source>
</evidence>
<dbReference type="GO" id="GO:0006508">
    <property type="term" value="P:proteolysis"/>
    <property type="evidence" value="ECO:0007669"/>
    <property type="project" value="UniProtKB-KW"/>
</dbReference>
<keyword evidence="9" id="KW-0464">Manganese</keyword>
<keyword evidence="8" id="KW-0482">Metalloprotease</keyword>
<dbReference type="Proteomes" id="UP000198729">
    <property type="component" value="Unassembled WGS sequence"/>
</dbReference>
<evidence type="ECO:0000256" key="10">
    <source>
        <dbReference type="ARBA" id="ARBA00069363"/>
    </source>
</evidence>
<dbReference type="Gene3D" id="3.40.350.10">
    <property type="entry name" value="Creatinase/prolidase N-terminal domain"/>
    <property type="match status" value="1"/>
</dbReference>
<evidence type="ECO:0000256" key="7">
    <source>
        <dbReference type="ARBA" id="ARBA00022801"/>
    </source>
</evidence>
<evidence type="ECO:0000256" key="9">
    <source>
        <dbReference type="ARBA" id="ARBA00023211"/>
    </source>
</evidence>
<dbReference type="GO" id="GO:0005829">
    <property type="term" value="C:cytosol"/>
    <property type="evidence" value="ECO:0007669"/>
    <property type="project" value="TreeGrafter"/>
</dbReference>
<dbReference type="Pfam" id="PF05195">
    <property type="entry name" value="AMP_N"/>
    <property type="match status" value="1"/>
</dbReference>
<keyword evidence="5" id="KW-0645">Protease</keyword>